<dbReference type="RefSeq" id="WP_132204821.1">
    <property type="nucleotide sequence ID" value="NZ_JAOQNO010000001.1"/>
</dbReference>
<dbReference type="NCBIfam" id="TIGR00254">
    <property type="entry name" value="GGDEF"/>
    <property type="match status" value="1"/>
</dbReference>
<dbReference type="InterPro" id="IPR029787">
    <property type="entry name" value="Nucleotide_cyclase"/>
</dbReference>
<feature type="transmembrane region" description="Helical" evidence="1">
    <location>
        <begin position="50"/>
        <end position="68"/>
    </location>
</feature>
<accession>A0A4R6S5E9</accession>
<dbReference type="Proteomes" id="UP000295601">
    <property type="component" value="Unassembled WGS sequence"/>
</dbReference>
<name>A0A4R6S5E9_9MICO</name>
<protein>
    <submittedName>
        <fullName evidence="3">Diguanylate cyclase (GGDEF)-like protein</fullName>
    </submittedName>
</protein>
<keyword evidence="1" id="KW-0812">Transmembrane</keyword>
<feature type="transmembrane region" description="Helical" evidence="1">
    <location>
        <begin position="20"/>
        <end position="38"/>
    </location>
</feature>
<dbReference type="Gene3D" id="3.30.70.270">
    <property type="match status" value="1"/>
</dbReference>
<sequence length="326" mass="35285">MRTTTVFGTWVRGAQSELSIATGSFMLAGGVFATANATLLRASAAPRPDLVIIALLCFIAGITIFIAGRRFTGFAAGALMIGVLCVVVPSVWFTPTPLRAINLGLLFLPFFIYLVWFLPMWFARVLGYTWIGLYAGLVVLRFGGEITTVLLTLAVTGAVLGELIGHFKAKLERASITDPLCDVWNKRGFERLLGKLIPTAQRAGQPLSMLYLDLDGFKAVNDEHGHAAGDLVLQRFAAELQQHTRPQDVFARFGGDEFALLLVGSDAEGATRTGARLQRKVPDPRWSFGVSEWRAGESPGDFISRADLLMLTGKRGRKAEPVSGAG</sequence>
<feature type="transmembrane region" description="Helical" evidence="1">
    <location>
        <begin position="100"/>
        <end position="122"/>
    </location>
</feature>
<feature type="domain" description="GGDEF" evidence="2">
    <location>
        <begin position="205"/>
        <end position="325"/>
    </location>
</feature>
<organism evidence="3 4">
    <name type="scientific">Leucobacter luti</name>
    <dbReference type="NCBI Taxonomy" id="340320"/>
    <lineage>
        <taxon>Bacteria</taxon>
        <taxon>Bacillati</taxon>
        <taxon>Actinomycetota</taxon>
        <taxon>Actinomycetes</taxon>
        <taxon>Micrococcales</taxon>
        <taxon>Microbacteriaceae</taxon>
        <taxon>Leucobacter</taxon>
    </lineage>
</organism>
<keyword evidence="1" id="KW-0472">Membrane</keyword>
<comment type="caution">
    <text evidence="3">The sequence shown here is derived from an EMBL/GenBank/DDBJ whole genome shotgun (WGS) entry which is preliminary data.</text>
</comment>
<reference evidence="3 4" key="1">
    <citation type="submission" date="2019-03" db="EMBL/GenBank/DDBJ databases">
        <title>Genomic analyses of the natural microbiome of Caenorhabditis elegans.</title>
        <authorList>
            <person name="Samuel B."/>
        </authorList>
    </citation>
    <scope>NUCLEOTIDE SEQUENCE [LARGE SCALE GENOMIC DNA]</scope>
    <source>
        <strain evidence="3 4">JUb18</strain>
    </source>
</reference>
<dbReference type="PANTHER" id="PTHR45138">
    <property type="entry name" value="REGULATORY COMPONENTS OF SENSORY TRANSDUCTION SYSTEM"/>
    <property type="match status" value="1"/>
</dbReference>
<evidence type="ECO:0000259" key="2">
    <source>
        <dbReference type="PROSITE" id="PS50887"/>
    </source>
</evidence>
<feature type="transmembrane region" description="Helical" evidence="1">
    <location>
        <begin position="142"/>
        <end position="164"/>
    </location>
</feature>
<keyword evidence="4" id="KW-1185">Reference proteome</keyword>
<dbReference type="PANTHER" id="PTHR45138:SF9">
    <property type="entry name" value="DIGUANYLATE CYCLASE DGCM-RELATED"/>
    <property type="match status" value="1"/>
</dbReference>
<evidence type="ECO:0000256" key="1">
    <source>
        <dbReference type="SAM" id="Phobius"/>
    </source>
</evidence>
<dbReference type="InterPro" id="IPR043128">
    <property type="entry name" value="Rev_trsase/Diguanyl_cyclase"/>
</dbReference>
<dbReference type="AlphaFoldDB" id="A0A4R6S5E9"/>
<dbReference type="OrthoDB" id="23692at2"/>
<keyword evidence="1" id="KW-1133">Transmembrane helix</keyword>
<dbReference type="EMBL" id="SNYA01000002">
    <property type="protein sequence ID" value="TDP94524.1"/>
    <property type="molecule type" value="Genomic_DNA"/>
</dbReference>
<evidence type="ECO:0000313" key="4">
    <source>
        <dbReference type="Proteomes" id="UP000295601"/>
    </source>
</evidence>
<dbReference type="Pfam" id="PF00990">
    <property type="entry name" value="GGDEF"/>
    <property type="match status" value="1"/>
</dbReference>
<evidence type="ECO:0000313" key="3">
    <source>
        <dbReference type="EMBL" id="TDP94524.1"/>
    </source>
</evidence>
<dbReference type="SUPFAM" id="SSF55073">
    <property type="entry name" value="Nucleotide cyclase"/>
    <property type="match status" value="1"/>
</dbReference>
<dbReference type="PROSITE" id="PS50887">
    <property type="entry name" value="GGDEF"/>
    <property type="match status" value="1"/>
</dbReference>
<dbReference type="GO" id="GO:0052621">
    <property type="term" value="F:diguanylate cyclase activity"/>
    <property type="evidence" value="ECO:0007669"/>
    <property type="project" value="TreeGrafter"/>
</dbReference>
<dbReference type="InterPro" id="IPR050469">
    <property type="entry name" value="Diguanylate_Cyclase"/>
</dbReference>
<dbReference type="SMART" id="SM00267">
    <property type="entry name" value="GGDEF"/>
    <property type="match status" value="1"/>
</dbReference>
<proteinExistence type="predicted"/>
<gene>
    <name evidence="3" type="ORF">EDF62_0944</name>
</gene>
<dbReference type="CDD" id="cd01949">
    <property type="entry name" value="GGDEF"/>
    <property type="match status" value="1"/>
</dbReference>
<feature type="transmembrane region" description="Helical" evidence="1">
    <location>
        <begin position="74"/>
        <end position="93"/>
    </location>
</feature>
<dbReference type="InterPro" id="IPR000160">
    <property type="entry name" value="GGDEF_dom"/>
</dbReference>